<organism evidence="4 5">
    <name type="scientific">Deinococcus malanensis</name>
    <dbReference type="NCBI Taxonomy" id="1706855"/>
    <lineage>
        <taxon>Bacteria</taxon>
        <taxon>Thermotogati</taxon>
        <taxon>Deinococcota</taxon>
        <taxon>Deinococci</taxon>
        <taxon>Deinococcales</taxon>
        <taxon>Deinococcaceae</taxon>
        <taxon>Deinococcus</taxon>
    </lineage>
</organism>
<gene>
    <name evidence="4" type="ORF">GCM10008955_18580</name>
</gene>
<keyword evidence="2" id="KW-0812">Transmembrane</keyword>
<reference evidence="5" key="1">
    <citation type="journal article" date="2019" name="Int. J. Syst. Evol. Microbiol.">
        <title>The Global Catalogue of Microorganisms (GCM) 10K type strain sequencing project: providing services to taxonomists for standard genome sequencing and annotation.</title>
        <authorList>
            <consortium name="The Broad Institute Genomics Platform"/>
            <consortium name="The Broad Institute Genome Sequencing Center for Infectious Disease"/>
            <person name="Wu L."/>
            <person name="Ma J."/>
        </authorList>
    </citation>
    <scope>NUCLEOTIDE SEQUENCE [LARGE SCALE GENOMIC DNA]</scope>
    <source>
        <strain evidence="5">JCM 30331</strain>
    </source>
</reference>
<comment type="similarity">
    <text evidence="1">Belongs to the polysaccharide synthase family.</text>
</comment>
<proteinExistence type="inferred from homology"/>
<evidence type="ECO:0000256" key="1">
    <source>
        <dbReference type="ARBA" id="ARBA00007430"/>
    </source>
</evidence>
<evidence type="ECO:0000256" key="2">
    <source>
        <dbReference type="SAM" id="Phobius"/>
    </source>
</evidence>
<dbReference type="Gene3D" id="3.40.50.720">
    <property type="entry name" value="NAD(P)-binding Rossmann-like Domain"/>
    <property type="match status" value="2"/>
</dbReference>
<keyword evidence="5" id="KW-1185">Reference proteome</keyword>
<dbReference type="RefSeq" id="WP_189007155.1">
    <property type="nucleotide sequence ID" value="NZ_BMPP01000006.1"/>
</dbReference>
<name>A0ABQ2ET70_9DEIO</name>
<dbReference type="PANTHER" id="PTHR43318:SF1">
    <property type="entry name" value="POLYSACCHARIDE BIOSYNTHESIS PROTEIN EPSC-RELATED"/>
    <property type="match status" value="1"/>
</dbReference>
<protein>
    <submittedName>
        <fullName evidence="4">Polysaccharide biosynthesis protein CapD</fullName>
    </submittedName>
</protein>
<dbReference type="InterPro" id="IPR003869">
    <property type="entry name" value="Polysac_CapD-like"/>
</dbReference>
<dbReference type="InterPro" id="IPR036291">
    <property type="entry name" value="NAD(P)-bd_dom_sf"/>
</dbReference>
<dbReference type="PANTHER" id="PTHR43318">
    <property type="entry name" value="UDP-N-ACETYLGLUCOSAMINE 4,6-DEHYDRATASE"/>
    <property type="match status" value="1"/>
</dbReference>
<feature type="transmembrane region" description="Helical" evidence="2">
    <location>
        <begin position="34"/>
        <end position="53"/>
    </location>
</feature>
<dbReference type="Pfam" id="PF02719">
    <property type="entry name" value="Polysacc_synt_2"/>
    <property type="match status" value="1"/>
</dbReference>
<dbReference type="Pfam" id="PF13727">
    <property type="entry name" value="CoA_binding_3"/>
    <property type="match status" value="1"/>
</dbReference>
<keyword evidence="2" id="KW-0472">Membrane</keyword>
<feature type="transmembrane region" description="Helical" evidence="2">
    <location>
        <begin position="74"/>
        <end position="97"/>
    </location>
</feature>
<evidence type="ECO:0000313" key="5">
    <source>
        <dbReference type="Proteomes" id="UP000647587"/>
    </source>
</evidence>
<accession>A0ABQ2ET70</accession>
<evidence type="ECO:0000259" key="3">
    <source>
        <dbReference type="Pfam" id="PF02719"/>
    </source>
</evidence>
<comment type="caution">
    <text evidence="4">The sequence shown here is derived from an EMBL/GenBank/DDBJ whole genome shotgun (WGS) entry which is preliminary data.</text>
</comment>
<dbReference type="SUPFAM" id="SSF51735">
    <property type="entry name" value="NAD(P)-binding Rossmann-fold domains"/>
    <property type="match status" value="2"/>
</dbReference>
<sequence length="607" mass="65969">MNLTASKFLLDLALWGASGLLAYAFRKPGLITVGIPVNVWGYLLLSVLVMVALEARYGLHRQTWQRVGILDLNVLARAAALATLVMFALGFIFQTWLQLPRSVPVLAGVLGFVLMGGVRLAARLASERVRLRAGPQRQRVLIVGAGEAGTLIAREMQRHPEAGLEPIGFLDDGPGKTRKRVLGLPVFGRVDELVEVARREDAQEILIAVPSATGDFVRRVVDLARDAGLRYRIIPGVFEILSGDVNLQQIRDVNLEDLLRRPPVRLNTGEIAGYLRGRVVLVTGAGGSIGSELVRQLVSFAPAKILLFGRGENSIFGIQQELLRNWPDIEQVGLIGDVRDEARLRAVFARYRPEVVFHAAAHKHVPLMEEAPSEAILNNVVGTQNVVELCLEFGVGRLVNVSTDKAVNPTSVMGASKRVAEMVVSAGAARARETQAFVSVRFGNVLGSRGSVVPTFMAQIRAGGPITVTHPEMVRYFMTIPEAARLVLQAGGLAENGKVYVLNMGDPVKISDLAHDVIRLSGARNVDVVYSGIRPGEKLYEELLTSGEGVGATTHSEIYSAQLGQVDSQSIGQAVRTLRTYAERGDYAAVRQMLNRLIPENKFGRVQ</sequence>
<keyword evidence="2" id="KW-1133">Transmembrane helix</keyword>
<evidence type="ECO:0000313" key="4">
    <source>
        <dbReference type="EMBL" id="GGK25197.1"/>
    </source>
</evidence>
<dbReference type="Proteomes" id="UP000647587">
    <property type="component" value="Unassembled WGS sequence"/>
</dbReference>
<dbReference type="CDD" id="cd05237">
    <property type="entry name" value="UDP_invert_4-6DH_SDR_e"/>
    <property type="match status" value="1"/>
</dbReference>
<feature type="domain" description="Polysaccharide biosynthesis protein CapD-like" evidence="3">
    <location>
        <begin position="280"/>
        <end position="562"/>
    </location>
</feature>
<dbReference type="EMBL" id="BMPP01000006">
    <property type="protein sequence ID" value="GGK25197.1"/>
    <property type="molecule type" value="Genomic_DNA"/>
</dbReference>
<dbReference type="InterPro" id="IPR051203">
    <property type="entry name" value="Polysaccharide_Synthase-Rel"/>
</dbReference>